<organism evidence="5 6">
    <name type="scientific">Coccomyxa viridis</name>
    <dbReference type="NCBI Taxonomy" id="1274662"/>
    <lineage>
        <taxon>Eukaryota</taxon>
        <taxon>Viridiplantae</taxon>
        <taxon>Chlorophyta</taxon>
        <taxon>core chlorophytes</taxon>
        <taxon>Trebouxiophyceae</taxon>
        <taxon>Trebouxiophyceae incertae sedis</taxon>
        <taxon>Coccomyxaceae</taxon>
        <taxon>Coccomyxa</taxon>
    </lineage>
</organism>
<comment type="subcellular location">
    <subcellularLocation>
        <location evidence="1 3">Nucleus</location>
    </subcellularLocation>
</comment>
<dbReference type="Gene3D" id="1.20.1160.11">
    <property type="entry name" value="Paired amphipathic helix"/>
    <property type="match status" value="1"/>
</dbReference>
<dbReference type="GO" id="GO:0006355">
    <property type="term" value="P:regulation of DNA-templated transcription"/>
    <property type="evidence" value="ECO:0007669"/>
    <property type="project" value="InterPro"/>
</dbReference>
<evidence type="ECO:0000313" key="5">
    <source>
        <dbReference type="EMBL" id="CAK0780370.1"/>
    </source>
</evidence>
<comment type="caution">
    <text evidence="5">The sequence shown here is derived from an EMBL/GenBank/DDBJ whole genome shotgun (WGS) entry which is preliminary data.</text>
</comment>
<keyword evidence="2 3" id="KW-0539">Nucleus</keyword>
<evidence type="ECO:0000256" key="3">
    <source>
        <dbReference type="PROSITE-ProRule" id="PRU00810"/>
    </source>
</evidence>
<protein>
    <submittedName>
        <fullName evidence="5">Uncharacterized protein</fullName>
    </submittedName>
</protein>
<dbReference type="Proteomes" id="UP001314263">
    <property type="component" value="Unassembled WGS sequence"/>
</dbReference>
<feature type="region of interest" description="Disordered" evidence="4">
    <location>
        <begin position="158"/>
        <end position="180"/>
    </location>
</feature>
<accession>A0AAV1I4W8</accession>
<proteinExistence type="predicted"/>
<dbReference type="AlphaFoldDB" id="A0AAV1I4W8"/>
<evidence type="ECO:0000256" key="2">
    <source>
        <dbReference type="ARBA" id="ARBA00023242"/>
    </source>
</evidence>
<feature type="compositionally biased region" description="Basic and acidic residues" evidence="4">
    <location>
        <begin position="113"/>
        <end position="128"/>
    </location>
</feature>
<dbReference type="InterPro" id="IPR036600">
    <property type="entry name" value="PAH_sf"/>
</dbReference>
<feature type="region of interest" description="Disordered" evidence="4">
    <location>
        <begin position="113"/>
        <end position="138"/>
    </location>
</feature>
<dbReference type="Pfam" id="PF02671">
    <property type="entry name" value="PAH"/>
    <property type="match status" value="1"/>
</dbReference>
<dbReference type="InterPro" id="IPR003822">
    <property type="entry name" value="PAH"/>
</dbReference>
<dbReference type="PROSITE" id="PS51477">
    <property type="entry name" value="PAH"/>
    <property type="match status" value="1"/>
</dbReference>
<feature type="compositionally biased region" description="Low complexity" evidence="4">
    <location>
        <begin position="8"/>
        <end position="20"/>
    </location>
</feature>
<feature type="region of interest" description="Disordered" evidence="4">
    <location>
        <begin position="1"/>
        <end position="20"/>
    </location>
</feature>
<name>A0AAV1I4W8_9CHLO</name>
<evidence type="ECO:0000313" key="6">
    <source>
        <dbReference type="Proteomes" id="UP001314263"/>
    </source>
</evidence>
<gene>
    <name evidence="5" type="ORF">CVIRNUC_005029</name>
</gene>
<reference evidence="5 6" key="1">
    <citation type="submission" date="2023-10" db="EMBL/GenBank/DDBJ databases">
        <authorList>
            <person name="Maclean D."/>
            <person name="Macfadyen A."/>
        </authorList>
    </citation>
    <scope>NUCLEOTIDE SEQUENCE [LARGE SCALE GENOMIC DNA]</scope>
</reference>
<dbReference type="GO" id="GO:0005634">
    <property type="term" value="C:nucleus"/>
    <property type="evidence" value="ECO:0007669"/>
    <property type="project" value="UniProtKB-SubCell"/>
</dbReference>
<dbReference type="EMBL" id="CAUYUE010000006">
    <property type="protein sequence ID" value="CAK0780370.1"/>
    <property type="molecule type" value="Genomic_DNA"/>
</dbReference>
<evidence type="ECO:0000256" key="1">
    <source>
        <dbReference type="ARBA" id="ARBA00004123"/>
    </source>
</evidence>
<dbReference type="SUPFAM" id="SSF47762">
    <property type="entry name" value="PAH2 domain"/>
    <property type="match status" value="1"/>
</dbReference>
<sequence>MSDRRSSRASSSTGSSSSFSPTISGFYGADAETAKDVVMLINDVRQVGGESVYKPFIRLLKDCAARRITRKKLIVHVHDLLKDHPFLLNRFCKLVPPSEVEEQPIHTVSEHAELEGRSRTFSRDEMRRQRSATSKAHEHVVSFDLSNLKGKSAISEDAEAGLKKPQEKPPPNSWVKRWPRRCSADSGATWARPWSMAQHWLRNQRVSDEPSPARNTIT</sequence>
<evidence type="ECO:0000256" key="4">
    <source>
        <dbReference type="SAM" id="MobiDB-lite"/>
    </source>
</evidence>
<keyword evidence="6" id="KW-1185">Reference proteome</keyword>